<dbReference type="AlphaFoldDB" id="A0A4Z2E1U9"/>
<accession>A0A4Z2E1U9</accession>
<evidence type="ECO:0000256" key="1">
    <source>
        <dbReference type="SAM" id="MobiDB-lite"/>
    </source>
</evidence>
<reference evidence="2 3" key="1">
    <citation type="submission" date="2019-03" db="EMBL/GenBank/DDBJ databases">
        <title>First draft genome of Liparis tanakae, snailfish: a comprehensive survey of snailfish specific genes.</title>
        <authorList>
            <person name="Kim W."/>
            <person name="Song I."/>
            <person name="Jeong J.-H."/>
            <person name="Kim D."/>
            <person name="Kim S."/>
            <person name="Ryu S."/>
            <person name="Song J.Y."/>
            <person name="Lee S.K."/>
        </authorList>
    </citation>
    <scope>NUCLEOTIDE SEQUENCE [LARGE SCALE GENOMIC DNA]</scope>
    <source>
        <tissue evidence="2">Muscle</tissue>
    </source>
</reference>
<dbReference type="Proteomes" id="UP000314294">
    <property type="component" value="Unassembled WGS sequence"/>
</dbReference>
<feature type="region of interest" description="Disordered" evidence="1">
    <location>
        <begin position="30"/>
        <end position="142"/>
    </location>
</feature>
<proteinExistence type="predicted"/>
<protein>
    <submittedName>
        <fullName evidence="2">Uncharacterized protein</fullName>
    </submittedName>
</protein>
<evidence type="ECO:0000313" key="3">
    <source>
        <dbReference type="Proteomes" id="UP000314294"/>
    </source>
</evidence>
<organism evidence="2 3">
    <name type="scientific">Liparis tanakae</name>
    <name type="common">Tanaka's snailfish</name>
    <dbReference type="NCBI Taxonomy" id="230148"/>
    <lineage>
        <taxon>Eukaryota</taxon>
        <taxon>Metazoa</taxon>
        <taxon>Chordata</taxon>
        <taxon>Craniata</taxon>
        <taxon>Vertebrata</taxon>
        <taxon>Euteleostomi</taxon>
        <taxon>Actinopterygii</taxon>
        <taxon>Neopterygii</taxon>
        <taxon>Teleostei</taxon>
        <taxon>Neoteleostei</taxon>
        <taxon>Acanthomorphata</taxon>
        <taxon>Eupercaria</taxon>
        <taxon>Perciformes</taxon>
        <taxon>Cottioidei</taxon>
        <taxon>Cottales</taxon>
        <taxon>Liparidae</taxon>
        <taxon>Liparis</taxon>
    </lineage>
</organism>
<feature type="compositionally biased region" description="Low complexity" evidence="1">
    <location>
        <begin position="88"/>
        <end position="100"/>
    </location>
</feature>
<gene>
    <name evidence="2" type="ORF">EYF80_067534</name>
</gene>
<keyword evidence="3" id="KW-1185">Reference proteome</keyword>
<name>A0A4Z2E1U9_9TELE</name>
<evidence type="ECO:0000313" key="2">
    <source>
        <dbReference type="EMBL" id="TNN22352.1"/>
    </source>
</evidence>
<feature type="compositionally biased region" description="Acidic residues" evidence="1">
    <location>
        <begin position="47"/>
        <end position="58"/>
    </location>
</feature>
<comment type="caution">
    <text evidence="2">The sequence shown here is derived from an EMBL/GenBank/DDBJ whole genome shotgun (WGS) entry which is preliminary data.</text>
</comment>
<dbReference type="EMBL" id="SRLO01022898">
    <property type="protein sequence ID" value="TNN22352.1"/>
    <property type="molecule type" value="Genomic_DNA"/>
</dbReference>
<sequence>MPLPALDFIRIASDDEGNRCEAGIAFVGQAVPEGGWGRGGWRPQVPFDDDEGEEDHWDSEDHSGYGSMSEREDEEEEDDQPFHPLPSPSLVRRPPSSTGQKRTKRTKRTSPPPRPASNPPPRGPGKRTTGTVLPPEDTGGRMRTVTRVEADHLFAAGF</sequence>
<feature type="compositionally biased region" description="Pro residues" evidence="1">
    <location>
        <begin position="110"/>
        <end position="123"/>
    </location>
</feature>